<gene>
    <name evidence="2" type="ORF">BN2614_LOCUS8</name>
</gene>
<name>A0A9X9M178_GULGU</name>
<dbReference type="EMBL" id="CYRY02034937">
    <property type="protein sequence ID" value="VCX12628.1"/>
    <property type="molecule type" value="Genomic_DNA"/>
</dbReference>
<evidence type="ECO:0000256" key="1">
    <source>
        <dbReference type="SAM" id="MobiDB-lite"/>
    </source>
</evidence>
<dbReference type="Proteomes" id="UP000269945">
    <property type="component" value="Unassembled WGS sequence"/>
</dbReference>
<keyword evidence="3" id="KW-1185">Reference proteome</keyword>
<proteinExistence type="predicted"/>
<organism evidence="2 3">
    <name type="scientific">Gulo gulo</name>
    <name type="common">Wolverine</name>
    <name type="synonym">Gluton</name>
    <dbReference type="NCBI Taxonomy" id="48420"/>
    <lineage>
        <taxon>Eukaryota</taxon>
        <taxon>Metazoa</taxon>
        <taxon>Chordata</taxon>
        <taxon>Craniata</taxon>
        <taxon>Vertebrata</taxon>
        <taxon>Euteleostomi</taxon>
        <taxon>Mammalia</taxon>
        <taxon>Eutheria</taxon>
        <taxon>Laurasiatheria</taxon>
        <taxon>Carnivora</taxon>
        <taxon>Caniformia</taxon>
        <taxon>Musteloidea</taxon>
        <taxon>Mustelidae</taxon>
        <taxon>Guloninae</taxon>
        <taxon>Gulo</taxon>
    </lineage>
</organism>
<sequence>MAESPEGKSQGQPMSLFPALTAEADRASEVIPRPEVGELPPWQAQGPTQPGQMSLPGFPLPAWYQKQTRKRNGLLKLLGVSAHFLGPPWG</sequence>
<evidence type="ECO:0000313" key="3">
    <source>
        <dbReference type="Proteomes" id="UP000269945"/>
    </source>
</evidence>
<reference evidence="2 3" key="1">
    <citation type="submission" date="2018-10" db="EMBL/GenBank/DDBJ databases">
        <authorList>
            <person name="Ekblom R."/>
            <person name="Jareborg N."/>
        </authorList>
    </citation>
    <scope>NUCLEOTIDE SEQUENCE [LARGE SCALE GENOMIC DNA]</scope>
    <source>
        <tissue evidence="2">Muscle</tissue>
    </source>
</reference>
<protein>
    <submittedName>
        <fullName evidence="2">Uncharacterized protein</fullName>
    </submittedName>
</protein>
<comment type="caution">
    <text evidence="2">The sequence shown here is derived from an EMBL/GenBank/DDBJ whole genome shotgun (WGS) entry which is preliminary data.</text>
</comment>
<feature type="region of interest" description="Disordered" evidence="1">
    <location>
        <begin position="1"/>
        <end position="58"/>
    </location>
</feature>
<accession>A0A9X9M178</accession>
<evidence type="ECO:0000313" key="2">
    <source>
        <dbReference type="EMBL" id="VCX12628.1"/>
    </source>
</evidence>
<dbReference type="AlphaFoldDB" id="A0A9X9M178"/>